<dbReference type="EMBL" id="KN831974">
    <property type="protein sequence ID" value="KIO03855.1"/>
    <property type="molecule type" value="Genomic_DNA"/>
</dbReference>
<keyword evidence="2" id="KW-1185">Reference proteome</keyword>
<accession>A0A0C3NSN7</accession>
<sequence>MPVEAIAKTFPYFDDLDLIWRGNPSFDARPFTSNQTKDCAEEMLALVQGGGSCPGDNPEIEAVPDMDVDNNVAKDTGDFMAPDGYWRVDGVDGDDEFAYHGLEDENDGGDQGRLGTWDEDHNMLREHFEDVNAPELDLPFSTI</sequence>
<dbReference type="InParanoid" id="A0A0C3NSN7"/>
<dbReference type="AlphaFoldDB" id="A0A0C3NSN7"/>
<evidence type="ECO:0000313" key="2">
    <source>
        <dbReference type="Proteomes" id="UP000054217"/>
    </source>
</evidence>
<dbReference type="HOGENOM" id="CLU_1806994_0_0_1"/>
<evidence type="ECO:0000313" key="1">
    <source>
        <dbReference type="EMBL" id="KIO03855.1"/>
    </source>
</evidence>
<name>A0A0C3NSN7_PISTI</name>
<reference evidence="1 2" key="1">
    <citation type="submission" date="2014-04" db="EMBL/GenBank/DDBJ databases">
        <authorList>
            <consortium name="DOE Joint Genome Institute"/>
            <person name="Kuo A."/>
            <person name="Kohler A."/>
            <person name="Costa M.D."/>
            <person name="Nagy L.G."/>
            <person name="Floudas D."/>
            <person name="Copeland A."/>
            <person name="Barry K.W."/>
            <person name="Cichocki N."/>
            <person name="Veneault-Fourrey C."/>
            <person name="LaButti K."/>
            <person name="Lindquist E.A."/>
            <person name="Lipzen A."/>
            <person name="Lundell T."/>
            <person name="Morin E."/>
            <person name="Murat C."/>
            <person name="Sun H."/>
            <person name="Tunlid A."/>
            <person name="Henrissat B."/>
            <person name="Grigoriev I.V."/>
            <person name="Hibbett D.S."/>
            <person name="Martin F."/>
            <person name="Nordberg H.P."/>
            <person name="Cantor M.N."/>
            <person name="Hua S.X."/>
        </authorList>
    </citation>
    <scope>NUCLEOTIDE SEQUENCE [LARGE SCALE GENOMIC DNA]</scope>
    <source>
        <strain evidence="1 2">Marx 270</strain>
    </source>
</reference>
<proteinExistence type="predicted"/>
<gene>
    <name evidence="1" type="ORF">M404DRAFT_26831</name>
</gene>
<dbReference type="OrthoDB" id="2678246at2759"/>
<protein>
    <submittedName>
        <fullName evidence="1">Uncharacterized protein</fullName>
    </submittedName>
</protein>
<organism evidence="1 2">
    <name type="scientific">Pisolithus tinctorius Marx 270</name>
    <dbReference type="NCBI Taxonomy" id="870435"/>
    <lineage>
        <taxon>Eukaryota</taxon>
        <taxon>Fungi</taxon>
        <taxon>Dikarya</taxon>
        <taxon>Basidiomycota</taxon>
        <taxon>Agaricomycotina</taxon>
        <taxon>Agaricomycetes</taxon>
        <taxon>Agaricomycetidae</taxon>
        <taxon>Boletales</taxon>
        <taxon>Sclerodermatineae</taxon>
        <taxon>Pisolithaceae</taxon>
        <taxon>Pisolithus</taxon>
    </lineage>
</organism>
<reference evidence="2" key="2">
    <citation type="submission" date="2015-01" db="EMBL/GenBank/DDBJ databases">
        <title>Evolutionary Origins and Diversification of the Mycorrhizal Mutualists.</title>
        <authorList>
            <consortium name="DOE Joint Genome Institute"/>
            <consortium name="Mycorrhizal Genomics Consortium"/>
            <person name="Kohler A."/>
            <person name="Kuo A."/>
            <person name="Nagy L.G."/>
            <person name="Floudas D."/>
            <person name="Copeland A."/>
            <person name="Barry K.W."/>
            <person name="Cichocki N."/>
            <person name="Veneault-Fourrey C."/>
            <person name="LaButti K."/>
            <person name="Lindquist E.A."/>
            <person name="Lipzen A."/>
            <person name="Lundell T."/>
            <person name="Morin E."/>
            <person name="Murat C."/>
            <person name="Riley R."/>
            <person name="Ohm R."/>
            <person name="Sun H."/>
            <person name="Tunlid A."/>
            <person name="Henrissat B."/>
            <person name="Grigoriev I.V."/>
            <person name="Hibbett D.S."/>
            <person name="Martin F."/>
        </authorList>
    </citation>
    <scope>NUCLEOTIDE SEQUENCE [LARGE SCALE GENOMIC DNA]</scope>
    <source>
        <strain evidence="2">Marx 270</strain>
    </source>
</reference>
<dbReference type="Proteomes" id="UP000054217">
    <property type="component" value="Unassembled WGS sequence"/>
</dbReference>